<dbReference type="Proteomes" id="UP001457282">
    <property type="component" value="Unassembled WGS sequence"/>
</dbReference>
<dbReference type="SMART" id="SM00380">
    <property type="entry name" value="AP2"/>
    <property type="match status" value="1"/>
</dbReference>
<feature type="domain" description="AP2/ERF" evidence="8">
    <location>
        <begin position="178"/>
        <end position="235"/>
    </location>
</feature>
<organism evidence="9 10">
    <name type="scientific">Rubus argutus</name>
    <name type="common">Southern blackberry</name>
    <dbReference type="NCBI Taxonomy" id="59490"/>
    <lineage>
        <taxon>Eukaryota</taxon>
        <taxon>Viridiplantae</taxon>
        <taxon>Streptophyta</taxon>
        <taxon>Embryophyta</taxon>
        <taxon>Tracheophyta</taxon>
        <taxon>Spermatophyta</taxon>
        <taxon>Magnoliopsida</taxon>
        <taxon>eudicotyledons</taxon>
        <taxon>Gunneridae</taxon>
        <taxon>Pentapetalae</taxon>
        <taxon>rosids</taxon>
        <taxon>fabids</taxon>
        <taxon>Rosales</taxon>
        <taxon>Rosaceae</taxon>
        <taxon>Rosoideae</taxon>
        <taxon>Rosoideae incertae sedis</taxon>
        <taxon>Rubus</taxon>
    </lineage>
</organism>
<evidence type="ECO:0000256" key="7">
    <source>
        <dbReference type="SAM" id="MobiDB-lite"/>
    </source>
</evidence>
<dbReference type="InterPro" id="IPR036955">
    <property type="entry name" value="AP2/ERF_dom_sf"/>
</dbReference>
<keyword evidence="10" id="KW-1185">Reference proteome</keyword>
<comment type="similarity">
    <text evidence="6">Belongs to the AP2/ERF transcription factor family. ERF subfamily.</text>
</comment>
<proteinExistence type="inferred from homology"/>
<dbReference type="GO" id="GO:0003700">
    <property type="term" value="F:DNA-binding transcription factor activity"/>
    <property type="evidence" value="ECO:0007669"/>
    <property type="project" value="InterPro"/>
</dbReference>
<dbReference type="PANTHER" id="PTHR31190">
    <property type="entry name" value="DNA-BINDING DOMAIN"/>
    <property type="match status" value="1"/>
</dbReference>
<feature type="region of interest" description="Disordered" evidence="7">
    <location>
        <begin position="63"/>
        <end position="112"/>
    </location>
</feature>
<sequence>MSTWEYSRIFAPRECHCVAAPLHNSKSQSEFPLDNCPNVRNQTACINGVTAVCHVTLPKHSTACKTPPSDPNSTPQPHRPPSTRFCRCLDASPPTKNSPSSSPLYETSSPAPPPHGLQFSLLFPPLLHRHFLLSRPLRPVRSRHVSRLQHQGVSWMQLFPASPGGEQQEGTQEAAEEELRGVRQRPWGKWAAEIRDPRRATRVWLGTFNTAEEAARAYDKAAIEFRGARAKLNFPFPDNSLLMNQETSATPPMQVPHAQKQVVVTETKQENKSDGSMEIESTGTECEFWEKIGEDELFQQWMMTMDYAADHHSSDSGKGRPEIKFFLIRSNSSACVLIQLTEKPVHFINLYCD</sequence>
<keyword evidence="2" id="KW-0805">Transcription regulation</keyword>
<evidence type="ECO:0000259" key="8">
    <source>
        <dbReference type="PROSITE" id="PS51032"/>
    </source>
</evidence>
<evidence type="ECO:0000256" key="6">
    <source>
        <dbReference type="ARBA" id="ARBA00024343"/>
    </source>
</evidence>
<evidence type="ECO:0000313" key="9">
    <source>
        <dbReference type="EMBL" id="KAK9942103.1"/>
    </source>
</evidence>
<protein>
    <recommendedName>
        <fullName evidence="8">AP2/ERF domain-containing protein</fullName>
    </recommendedName>
</protein>
<feature type="compositionally biased region" description="Low complexity" evidence="7">
    <location>
        <begin position="164"/>
        <end position="173"/>
    </location>
</feature>
<dbReference type="PANTHER" id="PTHR31190:SF181">
    <property type="entry name" value="OS02G0764700 PROTEIN"/>
    <property type="match status" value="1"/>
</dbReference>
<comment type="subcellular location">
    <subcellularLocation>
        <location evidence="1">Nucleus</location>
    </subcellularLocation>
</comment>
<dbReference type="GO" id="GO:0003677">
    <property type="term" value="F:DNA binding"/>
    <property type="evidence" value="ECO:0007669"/>
    <property type="project" value="UniProtKB-KW"/>
</dbReference>
<name>A0AAW1Y2L8_RUBAR</name>
<feature type="region of interest" description="Disordered" evidence="7">
    <location>
        <begin position="162"/>
        <end position="182"/>
    </location>
</feature>
<dbReference type="GO" id="GO:0005634">
    <property type="term" value="C:nucleus"/>
    <property type="evidence" value="ECO:0007669"/>
    <property type="project" value="UniProtKB-SubCell"/>
</dbReference>
<dbReference type="GO" id="GO:0009873">
    <property type="term" value="P:ethylene-activated signaling pathway"/>
    <property type="evidence" value="ECO:0007669"/>
    <property type="project" value="InterPro"/>
</dbReference>
<comment type="caution">
    <text evidence="9">The sequence shown here is derived from an EMBL/GenBank/DDBJ whole genome shotgun (WGS) entry which is preliminary data.</text>
</comment>
<evidence type="ECO:0000256" key="2">
    <source>
        <dbReference type="ARBA" id="ARBA00023015"/>
    </source>
</evidence>
<evidence type="ECO:0000256" key="3">
    <source>
        <dbReference type="ARBA" id="ARBA00023125"/>
    </source>
</evidence>
<dbReference type="PROSITE" id="PS51032">
    <property type="entry name" value="AP2_ERF"/>
    <property type="match status" value="1"/>
</dbReference>
<gene>
    <name evidence="9" type="ORF">M0R45_007791</name>
</gene>
<accession>A0AAW1Y2L8</accession>
<keyword evidence="4" id="KW-0804">Transcription</keyword>
<evidence type="ECO:0000256" key="4">
    <source>
        <dbReference type="ARBA" id="ARBA00023163"/>
    </source>
</evidence>
<dbReference type="Pfam" id="PF00847">
    <property type="entry name" value="AP2"/>
    <property type="match status" value="1"/>
</dbReference>
<keyword evidence="5" id="KW-0539">Nucleus</keyword>
<reference evidence="9 10" key="1">
    <citation type="journal article" date="2023" name="G3 (Bethesda)">
        <title>A chromosome-length genome assembly and annotation of blackberry (Rubus argutus, cv. 'Hillquist').</title>
        <authorList>
            <person name="Bruna T."/>
            <person name="Aryal R."/>
            <person name="Dudchenko O."/>
            <person name="Sargent D.J."/>
            <person name="Mead D."/>
            <person name="Buti M."/>
            <person name="Cavallini A."/>
            <person name="Hytonen T."/>
            <person name="Andres J."/>
            <person name="Pham M."/>
            <person name="Weisz D."/>
            <person name="Mascagni F."/>
            <person name="Usai G."/>
            <person name="Natali L."/>
            <person name="Bassil N."/>
            <person name="Fernandez G.E."/>
            <person name="Lomsadze A."/>
            <person name="Armour M."/>
            <person name="Olukolu B."/>
            <person name="Poorten T."/>
            <person name="Britton C."/>
            <person name="Davik J."/>
            <person name="Ashrafi H."/>
            <person name="Aiden E.L."/>
            <person name="Borodovsky M."/>
            <person name="Worthington M."/>
        </authorList>
    </citation>
    <scope>NUCLEOTIDE SEQUENCE [LARGE SCALE GENOMIC DNA]</scope>
    <source>
        <strain evidence="9">PI 553951</strain>
    </source>
</reference>
<dbReference type="AlphaFoldDB" id="A0AAW1Y2L8"/>
<dbReference type="EMBL" id="JBEDUW010000002">
    <property type="protein sequence ID" value="KAK9942103.1"/>
    <property type="molecule type" value="Genomic_DNA"/>
</dbReference>
<evidence type="ECO:0000256" key="1">
    <source>
        <dbReference type="ARBA" id="ARBA00004123"/>
    </source>
</evidence>
<evidence type="ECO:0000256" key="5">
    <source>
        <dbReference type="ARBA" id="ARBA00023242"/>
    </source>
</evidence>
<dbReference type="InterPro" id="IPR044808">
    <property type="entry name" value="ERF_plant"/>
</dbReference>
<evidence type="ECO:0000313" key="10">
    <source>
        <dbReference type="Proteomes" id="UP001457282"/>
    </source>
</evidence>
<dbReference type="SUPFAM" id="SSF54171">
    <property type="entry name" value="DNA-binding domain"/>
    <property type="match status" value="1"/>
</dbReference>
<dbReference type="CDD" id="cd00018">
    <property type="entry name" value="AP2"/>
    <property type="match status" value="1"/>
</dbReference>
<dbReference type="InterPro" id="IPR016177">
    <property type="entry name" value="DNA-bd_dom_sf"/>
</dbReference>
<dbReference type="Gene3D" id="3.30.730.10">
    <property type="entry name" value="AP2/ERF domain"/>
    <property type="match status" value="1"/>
</dbReference>
<dbReference type="FunFam" id="3.30.730.10:FF:000001">
    <property type="entry name" value="Ethylene-responsive transcription factor 2"/>
    <property type="match status" value="1"/>
</dbReference>
<dbReference type="PRINTS" id="PR00367">
    <property type="entry name" value="ETHRSPELEMNT"/>
</dbReference>
<dbReference type="InterPro" id="IPR001471">
    <property type="entry name" value="AP2/ERF_dom"/>
</dbReference>
<feature type="compositionally biased region" description="Low complexity" evidence="7">
    <location>
        <begin position="92"/>
        <end position="109"/>
    </location>
</feature>
<keyword evidence="3" id="KW-0238">DNA-binding</keyword>